<evidence type="ECO:0000256" key="3">
    <source>
        <dbReference type="SAM" id="MobiDB-lite"/>
    </source>
</evidence>
<dbReference type="CDD" id="cd00155">
    <property type="entry name" value="RasGEF"/>
    <property type="match status" value="1"/>
</dbReference>
<evidence type="ECO:0000259" key="4">
    <source>
        <dbReference type="PROSITE" id="PS50003"/>
    </source>
</evidence>
<name>A0A8C4N1S6_EPTBU</name>
<dbReference type="PROSITE" id="PS50009">
    <property type="entry name" value="RASGEF_CAT"/>
    <property type="match status" value="1"/>
</dbReference>
<dbReference type="Gene3D" id="1.10.840.10">
    <property type="entry name" value="Ras guanine-nucleotide exchange factors catalytic domain"/>
    <property type="match status" value="1"/>
</dbReference>
<evidence type="ECO:0000259" key="5">
    <source>
        <dbReference type="PROSITE" id="PS50009"/>
    </source>
</evidence>
<dbReference type="SMART" id="SM00229">
    <property type="entry name" value="RasGEFN"/>
    <property type="match status" value="1"/>
</dbReference>
<dbReference type="InterPro" id="IPR023578">
    <property type="entry name" value="Ras_GEF_dom_sf"/>
</dbReference>
<dbReference type="InterPro" id="IPR000651">
    <property type="entry name" value="Ras-like_Gua-exchang_fac_N"/>
</dbReference>
<dbReference type="InterPro" id="IPR001849">
    <property type="entry name" value="PH_domain"/>
</dbReference>
<evidence type="ECO:0000256" key="2">
    <source>
        <dbReference type="PROSITE-ProRule" id="PRU00168"/>
    </source>
</evidence>
<dbReference type="Gene3D" id="1.20.900.10">
    <property type="entry name" value="Dbl homology (DH) domain"/>
    <property type="match status" value="1"/>
</dbReference>
<dbReference type="PROSITE" id="PS50212">
    <property type="entry name" value="RASGEF_NTER"/>
    <property type="match status" value="1"/>
</dbReference>
<dbReference type="PROSITE" id="PS50010">
    <property type="entry name" value="DH_2"/>
    <property type="match status" value="1"/>
</dbReference>
<accession>A0A8C4N1S6</accession>
<dbReference type="GeneTree" id="ENSGT00940000157599"/>
<dbReference type="SUPFAM" id="SSF48366">
    <property type="entry name" value="Ras GEF"/>
    <property type="match status" value="1"/>
</dbReference>
<dbReference type="PANTHER" id="PTHR23113:SF99">
    <property type="entry name" value="RASGEF DOMAIN-CONTAINING PROTEIN"/>
    <property type="match status" value="1"/>
</dbReference>
<dbReference type="CDD" id="cd00160">
    <property type="entry name" value="RhoGEF"/>
    <property type="match status" value="1"/>
</dbReference>
<dbReference type="SUPFAM" id="SSF48065">
    <property type="entry name" value="DBL homology domain (DH-domain)"/>
    <property type="match status" value="1"/>
</dbReference>
<feature type="compositionally biased region" description="Basic and acidic residues" evidence="3">
    <location>
        <begin position="921"/>
        <end position="932"/>
    </location>
</feature>
<feature type="domain" description="DH" evidence="6">
    <location>
        <begin position="314"/>
        <end position="500"/>
    </location>
</feature>
<evidence type="ECO:0000313" key="8">
    <source>
        <dbReference type="Ensembl" id="ENSEBUP00000000375.1"/>
    </source>
</evidence>
<dbReference type="GO" id="GO:0005886">
    <property type="term" value="C:plasma membrane"/>
    <property type="evidence" value="ECO:0007669"/>
    <property type="project" value="TreeGrafter"/>
</dbReference>
<feature type="compositionally biased region" description="Basic and acidic residues" evidence="3">
    <location>
        <begin position="148"/>
        <end position="166"/>
    </location>
</feature>
<evidence type="ECO:0000259" key="6">
    <source>
        <dbReference type="PROSITE" id="PS50010"/>
    </source>
</evidence>
<reference evidence="8" key="2">
    <citation type="submission" date="2025-09" db="UniProtKB">
        <authorList>
            <consortium name="Ensembl"/>
        </authorList>
    </citation>
    <scope>IDENTIFICATION</scope>
</reference>
<dbReference type="InterPro" id="IPR036964">
    <property type="entry name" value="RASGEF_cat_dom_sf"/>
</dbReference>
<feature type="region of interest" description="Disordered" evidence="3">
    <location>
        <begin position="216"/>
        <end position="271"/>
    </location>
</feature>
<dbReference type="GO" id="GO:0005085">
    <property type="term" value="F:guanyl-nucleotide exchange factor activity"/>
    <property type="evidence" value="ECO:0007669"/>
    <property type="project" value="UniProtKB-KW"/>
</dbReference>
<dbReference type="PANTHER" id="PTHR23113">
    <property type="entry name" value="GUANINE NUCLEOTIDE EXCHANGE FACTOR"/>
    <property type="match status" value="1"/>
</dbReference>
<feature type="domain" description="PH" evidence="4">
    <location>
        <begin position="530"/>
        <end position="657"/>
    </location>
</feature>
<dbReference type="SMART" id="SM00325">
    <property type="entry name" value="RhoGEF"/>
    <property type="match status" value="1"/>
</dbReference>
<feature type="region of interest" description="Disordered" evidence="3">
    <location>
        <begin position="148"/>
        <end position="170"/>
    </location>
</feature>
<dbReference type="InterPro" id="IPR011993">
    <property type="entry name" value="PH-like_dom_sf"/>
</dbReference>
<keyword evidence="1 2" id="KW-0344">Guanine-nucleotide releasing factor</keyword>
<dbReference type="Gene3D" id="1.20.870.10">
    <property type="entry name" value="Son of sevenless (SoS) protein Chain: S domain 1"/>
    <property type="match status" value="2"/>
</dbReference>
<dbReference type="InterPro" id="IPR000219">
    <property type="entry name" value="DH_dom"/>
</dbReference>
<keyword evidence="9" id="KW-1185">Reference proteome</keyword>
<dbReference type="PROSITE" id="PS50096">
    <property type="entry name" value="IQ"/>
    <property type="match status" value="1"/>
</dbReference>
<dbReference type="Pfam" id="PF00621">
    <property type="entry name" value="RhoGEF"/>
    <property type="match status" value="1"/>
</dbReference>
<dbReference type="Ensembl" id="ENSEBUT00000000670.1">
    <property type="protein sequence ID" value="ENSEBUP00000000375.1"/>
    <property type="gene ID" value="ENSEBUG00000000553.1"/>
</dbReference>
<feature type="region of interest" description="Disordered" evidence="3">
    <location>
        <begin position="889"/>
        <end position="954"/>
    </location>
</feature>
<dbReference type="InterPro" id="IPR019804">
    <property type="entry name" value="Ras_G-nucl-exch_fac_CS"/>
</dbReference>
<dbReference type="InterPro" id="IPR035899">
    <property type="entry name" value="DBL_dom_sf"/>
</dbReference>
<sequence length="1306" mass="145469">MQTPIRYNDGHVAHLAQRALQLGATKGFLHVAAIRVEARSRHGHGVEAAPEIARGGEPSDFGATDVETESGREIDEDPIILPHMWPTQTDSWEPGDLAEQSATTTLVGRMVRCFTVLHQNLLFCFFNEATQKPGAVFLLEGCRCDAGEEPSDDHAGEEPSDDHAGEEPLLNRQPVVRLRVSFEHTLEPPLDLWAESIEERELWILSIRNCSYQAGSQEHEAHSEASSPRKFQGEPEQGVAPWPSERIPDGSPTSEGCKADETSDGPGTKQENEYTDIWKIKKVQSFLRGWLCRRKWKAIVQDYIRSPQADARRSRNRLVFAMLEAEADYVTHLKLLVSGFLRPLRMAASSRRPPISHDDVSAIFLNSETIMFLHQIFYQGLKARMASWPTIVLADLFDILLPMLNIYQEFVRNHQFSLQVLANCKQNRDFDKLLQQYEARTECEGRTLDTLLTYPMFQIPRYIVTLHELLAHTPPEHIERRSLEFAKSKLEELSRIMHDEVSETENIRKNLAVERMIVEGCDVLLDTSQTFVRQGSLVQLATAGERGRCGRGRLGSLTARREGERQCFLFSKHLLICTRASGGKLHLIKGGGVISLAECTLLEDPEPSDDETRGAVSELDFRLVVQPAEGSSYMLALMAGKRQEKAAWTSDISQCIENLRCSSGLPAGADESLLLMRGDTGLVADGPDIRFRRPGPHDGGEPVVRAASVSRLLERLTDPRGLTIDFLNTFLCSYRAFTTADAVLARLACAYRRPLSALPARSLELFFTPSLHVNRMALAEPPKSPRACRKFSTPLGPPTPGLGSPSPILSTSSSGVTPLTPPGLSFTPPLMNLASSPPTRVRKCSLQTPPALGVTFSAVCAPDSAIRARKMSLTTLGLLDKPFSKSIASGSGTAVSAEGPTEVTPPTTPPNSGQGESPPIPHEEEAPEDPKQENSSNNAGGHTGSVEASTGGRHEKIRRLSLAGFPLAEPRVSDRELLVRQAVTNRVLNVLRHWASKHGQDFELDSGLRDQALGLLQEISRDSALPSAERRAVSNIVRTLTQQEPEESQLTLERATLMYQGLRIEGFDAFSAVELGEQLTLLDHLIFRSILHHEFFGQCWMKADKWERAPNIMQTTRHFNEVSNLVAWEIVKRPEPGARAAVIEKWLAIADLCRSLNNFNGVLEVHSALNRTAVFRLRKTWLKLPKQTKTLFEKTQKAISSDGRFKNLREKIKSCDPPCVPYLGMYLTDMAMIEEATPNITHDGLVNFSKMRMITNIIREIQQFQQTPYRIEPEARALHYLLDRSNVPDDDALYELSLKLEPRLPT</sequence>
<evidence type="ECO:0000259" key="7">
    <source>
        <dbReference type="PROSITE" id="PS50212"/>
    </source>
</evidence>
<dbReference type="Pfam" id="PF00617">
    <property type="entry name" value="RasGEF"/>
    <property type="match status" value="1"/>
</dbReference>
<reference evidence="8" key="1">
    <citation type="submission" date="2025-08" db="UniProtKB">
        <authorList>
            <consortium name="Ensembl"/>
        </authorList>
    </citation>
    <scope>IDENTIFICATION</scope>
</reference>
<evidence type="ECO:0000313" key="9">
    <source>
        <dbReference type="Proteomes" id="UP000694388"/>
    </source>
</evidence>
<dbReference type="PROSITE" id="PS00720">
    <property type="entry name" value="RASGEF"/>
    <property type="match status" value="1"/>
</dbReference>
<dbReference type="InterPro" id="IPR001895">
    <property type="entry name" value="RASGEF_cat_dom"/>
</dbReference>
<dbReference type="SMART" id="SM00233">
    <property type="entry name" value="PH"/>
    <property type="match status" value="2"/>
</dbReference>
<dbReference type="SMART" id="SM00147">
    <property type="entry name" value="RasGEF"/>
    <property type="match status" value="1"/>
</dbReference>
<protein>
    <submittedName>
        <fullName evidence="8">Ras protein specific guanine nucleotide releasing factor 1</fullName>
    </submittedName>
</protein>
<proteinExistence type="predicted"/>
<feature type="domain" description="Ras-GEF" evidence="5">
    <location>
        <begin position="1071"/>
        <end position="1303"/>
    </location>
</feature>
<organism evidence="8 9">
    <name type="scientific">Eptatretus burgeri</name>
    <name type="common">Inshore hagfish</name>
    <dbReference type="NCBI Taxonomy" id="7764"/>
    <lineage>
        <taxon>Eukaryota</taxon>
        <taxon>Metazoa</taxon>
        <taxon>Chordata</taxon>
        <taxon>Craniata</taxon>
        <taxon>Vertebrata</taxon>
        <taxon>Cyclostomata</taxon>
        <taxon>Myxini</taxon>
        <taxon>Myxiniformes</taxon>
        <taxon>Myxinidae</taxon>
        <taxon>Eptatretinae</taxon>
        <taxon>Eptatretus</taxon>
    </lineage>
</organism>
<dbReference type="GO" id="GO:0007265">
    <property type="term" value="P:Ras protein signal transduction"/>
    <property type="evidence" value="ECO:0007669"/>
    <property type="project" value="TreeGrafter"/>
</dbReference>
<dbReference type="Pfam" id="PF00618">
    <property type="entry name" value="RasGEF_N"/>
    <property type="match status" value="1"/>
</dbReference>
<dbReference type="OMA" id="GYASMHT"/>
<dbReference type="PROSITE" id="PS50003">
    <property type="entry name" value="PH_DOMAIN"/>
    <property type="match status" value="1"/>
</dbReference>
<dbReference type="InterPro" id="IPR008937">
    <property type="entry name" value="Ras-like_GEF"/>
</dbReference>
<feature type="domain" description="N-terminal Ras-GEF" evidence="7">
    <location>
        <begin position="700"/>
        <end position="816"/>
    </location>
</feature>
<dbReference type="Proteomes" id="UP000694388">
    <property type="component" value="Unplaced"/>
</dbReference>
<evidence type="ECO:0000256" key="1">
    <source>
        <dbReference type="ARBA" id="ARBA00022658"/>
    </source>
</evidence>
<dbReference type="Gene3D" id="2.30.29.30">
    <property type="entry name" value="Pleckstrin-homology domain (PH domain)/Phosphotyrosine-binding domain (PTB)"/>
    <property type="match status" value="1"/>
</dbReference>
<dbReference type="SUPFAM" id="SSF50729">
    <property type="entry name" value="PH domain-like"/>
    <property type="match status" value="2"/>
</dbReference>